<proteinExistence type="predicted"/>
<dbReference type="RefSeq" id="WP_380226255.1">
    <property type="nucleotide sequence ID" value="NZ_JBHSOF010000018.1"/>
</dbReference>
<protein>
    <submittedName>
        <fullName evidence="1">Uncharacterized protein</fullName>
    </submittedName>
</protein>
<evidence type="ECO:0000313" key="1">
    <source>
        <dbReference type="EMBL" id="MFC5664560.1"/>
    </source>
</evidence>
<comment type="caution">
    <text evidence="1">The sequence shown here is derived from an EMBL/GenBank/DDBJ whole genome shotgun (WGS) entry which is preliminary data.</text>
</comment>
<reference evidence="2" key="1">
    <citation type="journal article" date="2019" name="Int. J. Syst. Evol. Microbiol.">
        <title>The Global Catalogue of Microorganisms (GCM) 10K type strain sequencing project: providing services to taxonomists for standard genome sequencing and annotation.</title>
        <authorList>
            <consortium name="The Broad Institute Genomics Platform"/>
            <consortium name="The Broad Institute Genome Sequencing Center for Infectious Disease"/>
            <person name="Wu L."/>
            <person name="Ma J."/>
        </authorList>
    </citation>
    <scope>NUCLEOTIDE SEQUENCE [LARGE SCALE GENOMIC DNA]</scope>
    <source>
        <strain evidence="2">CGMCC 4.1437</strain>
    </source>
</reference>
<keyword evidence="2" id="KW-1185">Reference proteome</keyword>
<name>A0ABW0X200_9ACTN</name>
<gene>
    <name evidence="1" type="ORF">ACFP3U_16395</name>
</gene>
<evidence type="ECO:0000313" key="2">
    <source>
        <dbReference type="Proteomes" id="UP001595975"/>
    </source>
</evidence>
<accession>A0ABW0X200</accession>
<organism evidence="1 2">
    <name type="scientific">Kitasatospora misakiensis</name>
    <dbReference type="NCBI Taxonomy" id="67330"/>
    <lineage>
        <taxon>Bacteria</taxon>
        <taxon>Bacillati</taxon>
        <taxon>Actinomycetota</taxon>
        <taxon>Actinomycetes</taxon>
        <taxon>Kitasatosporales</taxon>
        <taxon>Streptomycetaceae</taxon>
        <taxon>Kitasatospora</taxon>
    </lineage>
</organism>
<sequence length="45" mass="4867">MTVRHAINAYRADALARPAPLAEVEAALAYDAVLPPSIRCSVVFR</sequence>
<dbReference type="EMBL" id="JBHSOF010000018">
    <property type="protein sequence ID" value="MFC5664560.1"/>
    <property type="molecule type" value="Genomic_DNA"/>
</dbReference>
<dbReference type="Proteomes" id="UP001595975">
    <property type="component" value="Unassembled WGS sequence"/>
</dbReference>